<comment type="caution">
    <text evidence="1">The sequence shown here is derived from an EMBL/GenBank/DDBJ whole genome shotgun (WGS) entry which is preliminary data.</text>
</comment>
<feature type="non-terminal residue" evidence="1">
    <location>
        <position position="1"/>
    </location>
</feature>
<proteinExistence type="predicted"/>
<evidence type="ECO:0000313" key="1">
    <source>
        <dbReference type="EMBL" id="GAJ02412.1"/>
    </source>
</evidence>
<organism evidence="1">
    <name type="scientific">marine sediment metagenome</name>
    <dbReference type="NCBI Taxonomy" id="412755"/>
    <lineage>
        <taxon>unclassified sequences</taxon>
        <taxon>metagenomes</taxon>
        <taxon>ecological metagenomes</taxon>
    </lineage>
</organism>
<protein>
    <submittedName>
        <fullName evidence="1">Uncharacterized protein</fullName>
    </submittedName>
</protein>
<name>X1UFS3_9ZZZZ</name>
<dbReference type="AlphaFoldDB" id="X1UFS3"/>
<sequence>YRNLELNGIDAENWVIMKIEESMDKYFRAFNLININEKLNV</sequence>
<gene>
    <name evidence="1" type="ORF">S12H4_30295</name>
</gene>
<reference evidence="1" key="1">
    <citation type="journal article" date="2014" name="Front. Microbiol.">
        <title>High frequency of phylogenetically diverse reductive dehalogenase-homologous genes in deep subseafloor sedimentary metagenomes.</title>
        <authorList>
            <person name="Kawai M."/>
            <person name="Futagami T."/>
            <person name="Toyoda A."/>
            <person name="Takaki Y."/>
            <person name="Nishi S."/>
            <person name="Hori S."/>
            <person name="Arai W."/>
            <person name="Tsubouchi T."/>
            <person name="Morono Y."/>
            <person name="Uchiyama I."/>
            <person name="Ito T."/>
            <person name="Fujiyama A."/>
            <person name="Inagaki F."/>
            <person name="Takami H."/>
        </authorList>
    </citation>
    <scope>NUCLEOTIDE SEQUENCE</scope>
    <source>
        <strain evidence="1">Expedition CK06-06</strain>
    </source>
</reference>
<dbReference type="EMBL" id="BARW01017559">
    <property type="protein sequence ID" value="GAJ02412.1"/>
    <property type="molecule type" value="Genomic_DNA"/>
</dbReference>
<accession>X1UFS3</accession>